<dbReference type="EMBL" id="VIKS01000008">
    <property type="protein sequence ID" value="TQV87381.1"/>
    <property type="molecule type" value="Genomic_DNA"/>
</dbReference>
<dbReference type="OrthoDB" id="6193831at2"/>
<dbReference type="SUPFAM" id="SSF103481">
    <property type="entry name" value="Multidrug resistance efflux transporter EmrE"/>
    <property type="match status" value="2"/>
</dbReference>
<evidence type="ECO:0000256" key="1">
    <source>
        <dbReference type="ARBA" id="ARBA00004651"/>
    </source>
</evidence>
<feature type="transmembrane region" description="Helical" evidence="6">
    <location>
        <begin position="35"/>
        <end position="56"/>
    </location>
</feature>
<dbReference type="GO" id="GO:0005886">
    <property type="term" value="C:plasma membrane"/>
    <property type="evidence" value="ECO:0007669"/>
    <property type="project" value="UniProtKB-SubCell"/>
</dbReference>
<dbReference type="InterPro" id="IPR037185">
    <property type="entry name" value="EmrE-like"/>
</dbReference>
<keyword evidence="2" id="KW-1003">Cell membrane</keyword>
<comment type="subcellular location">
    <subcellularLocation>
        <location evidence="1">Cell membrane</location>
        <topology evidence="1">Multi-pass membrane protein</topology>
    </subcellularLocation>
</comment>
<dbReference type="AlphaFoldDB" id="A0A545UD42"/>
<name>A0A545UD42_9GAMM</name>
<accession>A0A545UD42</accession>
<evidence type="ECO:0000313" key="8">
    <source>
        <dbReference type="EMBL" id="TQV87381.1"/>
    </source>
</evidence>
<dbReference type="Pfam" id="PF00892">
    <property type="entry name" value="EamA"/>
    <property type="match status" value="2"/>
</dbReference>
<comment type="caution">
    <text evidence="8">The sequence shown here is derived from an EMBL/GenBank/DDBJ whole genome shotgun (WGS) entry which is preliminary data.</text>
</comment>
<dbReference type="PANTHER" id="PTHR32322">
    <property type="entry name" value="INNER MEMBRANE TRANSPORTER"/>
    <property type="match status" value="1"/>
</dbReference>
<feature type="domain" description="EamA" evidence="7">
    <location>
        <begin position="9"/>
        <end position="141"/>
    </location>
</feature>
<dbReference type="PANTHER" id="PTHR32322:SF18">
    <property type="entry name" value="S-ADENOSYLMETHIONINE_S-ADENOSYLHOMOCYSTEINE TRANSPORTER"/>
    <property type="match status" value="1"/>
</dbReference>
<dbReference type="InterPro" id="IPR000620">
    <property type="entry name" value="EamA_dom"/>
</dbReference>
<organism evidence="8 9">
    <name type="scientific">Aliikangiella coralliicola</name>
    <dbReference type="NCBI Taxonomy" id="2592383"/>
    <lineage>
        <taxon>Bacteria</taxon>
        <taxon>Pseudomonadati</taxon>
        <taxon>Pseudomonadota</taxon>
        <taxon>Gammaproteobacteria</taxon>
        <taxon>Oceanospirillales</taxon>
        <taxon>Pleioneaceae</taxon>
        <taxon>Aliikangiella</taxon>
    </lineage>
</organism>
<dbReference type="RefSeq" id="WP_142894064.1">
    <property type="nucleotide sequence ID" value="NZ_ML660164.1"/>
</dbReference>
<feature type="transmembrane region" description="Helical" evidence="6">
    <location>
        <begin position="102"/>
        <end position="119"/>
    </location>
</feature>
<feature type="transmembrane region" description="Helical" evidence="6">
    <location>
        <begin position="68"/>
        <end position="90"/>
    </location>
</feature>
<keyword evidence="9" id="KW-1185">Reference proteome</keyword>
<keyword evidence="4 6" id="KW-1133">Transmembrane helix</keyword>
<evidence type="ECO:0000259" key="7">
    <source>
        <dbReference type="Pfam" id="PF00892"/>
    </source>
</evidence>
<proteinExistence type="predicted"/>
<evidence type="ECO:0000313" key="9">
    <source>
        <dbReference type="Proteomes" id="UP000315439"/>
    </source>
</evidence>
<feature type="domain" description="EamA" evidence="7">
    <location>
        <begin position="153"/>
        <end position="289"/>
    </location>
</feature>
<protein>
    <submittedName>
        <fullName evidence="8">DMT family transporter</fullName>
    </submittedName>
</protein>
<dbReference type="InterPro" id="IPR050638">
    <property type="entry name" value="AA-Vitamin_Transporters"/>
</dbReference>
<evidence type="ECO:0000256" key="2">
    <source>
        <dbReference type="ARBA" id="ARBA00022475"/>
    </source>
</evidence>
<gene>
    <name evidence="8" type="ORF">FLL46_13115</name>
</gene>
<feature type="transmembrane region" description="Helical" evidence="6">
    <location>
        <begin position="218"/>
        <end position="236"/>
    </location>
</feature>
<reference evidence="8 9" key="1">
    <citation type="submission" date="2019-07" db="EMBL/GenBank/DDBJ databases">
        <title>Draft genome for Aliikangiella sp. M105.</title>
        <authorList>
            <person name="Wang G."/>
        </authorList>
    </citation>
    <scope>NUCLEOTIDE SEQUENCE [LARGE SCALE GENOMIC DNA]</scope>
    <source>
        <strain evidence="8 9">M105</strain>
    </source>
</reference>
<feature type="transmembrane region" description="Helical" evidence="6">
    <location>
        <begin position="186"/>
        <end position="206"/>
    </location>
</feature>
<keyword evidence="5 6" id="KW-0472">Membrane</keyword>
<sequence length="296" mass="32711">MSERTSAAIKLVFSIALVALITVFAKSTLKQVSFFTFIWLQLLSASIAMIIYTFILKKEKFPKNLPRQVWLIILGIGVLNFAIVRTIFIYALDVLPVNTHAYIMNFVGIVTMVLSALLLRERPGFVQIVGAVIALVGIRFYFYQLPGGNEIEGIIWLSIAVLCLAATNILMRQLHLLETQYVSNNMVATLSICVGAFPLVILGAIIDYPLPSIGARDWLVIILNGLIAIGLVMVVFNQVMKVLRAYEASILATSGVIFTAIFAMPILGDYLELHEIVGVLLMITGIALVQFYKNVK</sequence>
<feature type="transmembrane region" description="Helical" evidence="6">
    <location>
        <begin position="248"/>
        <end position="267"/>
    </location>
</feature>
<feature type="transmembrane region" description="Helical" evidence="6">
    <location>
        <begin position="154"/>
        <end position="174"/>
    </location>
</feature>
<feature type="transmembrane region" description="Helical" evidence="6">
    <location>
        <begin position="273"/>
        <end position="292"/>
    </location>
</feature>
<feature type="transmembrane region" description="Helical" evidence="6">
    <location>
        <begin position="124"/>
        <end position="142"/>
    </location>
</feature>
<evidence type="ECO:0000256" key="4">
    <source>
        <dbReference type="ARBA" id="ARBA00022989"/>
    </source>
</evidence>
<evidence type="ECO:0000256" key="5">
    <source>
        <dbReference type="ARBA" id="ARBA00023136"/>
    </source>
</evidence>
<dbReference type="Proteomes" id="UP000315439">
    <property type="component" value="Unassembled WGS sequence"/>
</dbReference>
<evidence type="ECO:0000256" key="3">
    <source>
        <dbReference type="ARBA" id="ARBA00022692"/>
    </source>
</evidence>
<evidence type="ECO:0000256" key="6">
    <source>
        <dbReference type="SAM" id="Phobius"/>
    </source>
</evidence>
<keyword evidence="3 6" id="KW-0812">Transmembrane</keyword>